<dbReference type="RefSeq" id="WP_379013108.1">
    <property type="nucleotide sequence ID" value="NZ_JBHSDC010000011.1"/>
</dbReference>
<evidence type="ECO:0000313" key="2">
    <source>
        <dbReference type="EMBL" id="MFC4231580.1"/>
    </source>
</evidence>
<evidence type="ECO:0000313" key="3">
    <source>
        <dbReference type="Proteomes" id="UP001595906"/>
    </source>
</evidence>
<gene>
    <name evidence="2" type="ORF">ACFOW1_06750</name>
</gene>
<protein>
    <submittedName>
        <fullName evidence="2">DGQHR domain-containing protein</fullName>
    </submittedName>
</protein>
<dbReference type="Proteomes" id="UP001595906">
    <property type="component" value="Unassembled WGS sequence"/>
</dbReference>
<sequence length="582" mass="67867">MASLKKPLKRETTAKKTGKKKPSKILDPKIREERKLQRLHITEIRSIFEKIGFLKIDNVADKEIIFNGRKGDFDDVFIYQNIVLLFEYTISKRENIGDHLLKKKIIFDHVVENAEEFIDYLKDKFPTVSEKLNSYPTPEIKTFIIYCSKNEIKQSHKDQLINIKYLDFYVVKYFKVLANTIKKSARFELFKFLGLTFNDIGENISPSTGFSKDYKGSLLPHSYSNFAKGYKIVSFYIDPKTLIEKSYVLRKYGWLDDHGLYQRMIDPKKINQIREYLNKEERVFINNIIVTLPNETKLLDDTKNTIAFDSVTKTQPIEIKLPQDFNIIGLIDGQHRVFAYHEGGLFEEKIKRLREKQNLLVTGIIYPKNISDLDKTKFEAKLFLEINSTQTNAKSDLKQAIGLILKPFSIESVSRAVLEKLNQRGPLERLFEVNYFDKGKLKTTSIVSYGLAPLLKFTGNDSISFLWNNIRKNELQNKTDDVLLNEYILFCHESIDILLKAASSNLNGRWFISTKKELNYILNTTTINGFFVCLRKLIEHKKTGDFEYYRSKFSKLNEIDFQSFKSSQYGDLGETIFQKCFS</sequence>
<dbReference type="EMBL" id="JBHSDC010000011">
    <property type="protein sequence ID" value="MFC4231580.1"/>
    <property type="molecule type" value="Genomic_DNA"/>
</dbReference>
<evidence type="ECO:0000256" key="1">
    <source>
        <dbReference type="SAM" id="MobiDB-lite"/>
    </source>
</evidence>
<accession>A0ABV8PXS6</accession>
<proteinExistence type="predicted"/>
<keyword evidence="3" id="KW-1185">Reference proteome</keyword>
<dbReference type="InterPro" id="IPR017601">
    <property type="entry name" value="DGQHR-contain_dom"/>
</dbReference>
<feature type="region of interest" description="Disordered" evidence="1">
    <location>
        <begin position="1"/>
        <end position="24"/>
    </location>
</feature>
<name>A0ABV8PXS6_9BACT</name>
<reference evidence="3" key="1">
    <citation type="journal article" date="2019" name="Int. J. Syst. Evol. Microbiol.">
        <title>The Global Catalogue of Microorganisms (GCM) 10K type strain sequencing project: providing services to taxonomists for standard genome sequencing and annotation.</title>
        <authorList>
            <consortium name="The Broad Institute Genomics Platform"/>
            <consortium name="The Broad Institute Genome Sequencing Center for Infectious Disease"/>
            <person name="Wu L."/>
            <person name="Ma J."/>
        </authorList>
    </citation>
    <scope>NUCLEOTIDE SEQUENCE [LARGE SCALE GENOMIC DNA]</scope>
    <source>
        <strain evidence="3">CECT 8010</strain>
    </source>
</reference>
<organism evidence="2 3">
    <name type="scientific">Parasediminibacterium paludis</name>
    <dbReference type="NCBI Taxonomy" id="908966"/>
    <lineage>
        <taxon>Bacteria</taxon>
        <taxon>Pseudomonadati</taxon>
        <taxon>Bacteroidota</taxon>
        <taxon>Chitinophagia</taxon>
        <taxon>Chitinophagales</taxon>
        <taxon>Chitinophagaceae</taxon>
        <taxon>Parasediminibacterium</taxon>
    </lineage>
</organism>
<dbReference type="NCBIfam" id="TIGR03187">
    <property type="entry name" value="DGQHR"/>
    <property type="match status" value="1"/>
</dbReference>
<comment type="caution">
    <text evidence="2">The sequence shown here is derived from an EMBL/GenBank/DDBJ whole genome shotgun (WGS) entry which is preliminary data.</text>
</comment>